<reference evidence="9" key="1">
    <citation type="submission" date="2021-01" db="EMBL/GenBank/DDBJ databases">
        <title>Fulvivirga kasyanovii gen. nov., sp nov., a novel member of the phylum Bacteroidetes isolated from seawater in a mussel farm.</title>
        <authorList>
            <person name="Zhao L.-H."/>
            <person name="Wang Z.-J."/>
        </authorList>
    </citation>
    <scope>NUCLEOTIDE SEQUENCE</scope>
    <source>
        <strain evidence="9">29W222</strain>
    </source>
</reference>
<dbReference type="PANTHER" id="PTHR43226">
    <property type="entry name" value="XAA-PRO AMINOPEPTIDASE 3"/>
    <property type="match status" value="1"/>
</dbReference>
<dbReference type="Pfam" id="PF05195">
    <property type="entry name" value="AMP_N"/>
    <property type="match status" value="1"/>
</dbReference>
<evidence type="ECO:0000313" key="10">
    <source>
        <dbReference type="Proteomes" id="UP000614216"/>
    </source>
</evidence>
<dbReference type="SMART" id="SM01011">
    <property type="entry name" value="AMP_N"/>
    <property type="match status" value="1"/>
</dbReference>
<evidence type="ECO:0000256" key="3">
    <source>
        <dbReference type="ARBA" id="ARBA00008766"/>
    </source>
</evidence>
<evidence type="ECO:0000313" key="9">
    <source>
        <dbReference type="EMBL" id="MBL6446435.1"/>
    </source>
</evidence>
<dbReference type="Gene3D" id="3.90.230.10">
    <property type="entry name" value="Creatinase/methionine aminopeptidase superfamily"/>
    <property type="match status" value="1"/>
</dbReference>
<dbReference type="GO" id="GO:0070006">
    <property type="term" value="F:metalloaminopeptidase activity"/>
    <property type="evidence" value="ECO:0007669"/>
    <property type="project" value="InterPro"/>
</dbReference>
<dbReference type="PANTHER" id="PTHR43226:SF4">
    <property type="entry name" value="XAA-PRO AMINOPEPTIDASE 3"/>
    <property type="match status" value="1"/>
</dbReference>
<dbReference type="SUPFAM" id="SSF55920">
    <property type="entry name" value="Creatinase/aminopeptidase"/>
    <property type="match status" value="1"/>
</dbReference>
<dbReference type="InterPro" id="IPR052433">
    <property type="entry name" value="X-Pro_dipept-like"/>
</dbReference>
<evidence type="ECO:0000256" key="6">
    <source>
        <dbReference type="ARBA" id="ARBA00022801"/>
    </source>
</evidence>
<dbReference type="SUPFAM" id="SSF53092">
    <property type="entry name" value="Creatinase/prolidase N-terminal domain"/>
    <property type="match status" value="1"/>
</dbReference>
<comment type="similarity">
    <text evidence="3">Belongs to the peptidase M24B family.</text>
</comment>
<dbReference type="InterPro" id="IPR007865">
    <property type="entry name" value="Aminopep_P_N"/>
</dbReference>
<dbReference type="CDD" id="cd01087">
    <property type="entry name" value="Prolidase"/>
    <property type="match status" value="1"/>
</dbReference>
<evidence type="ECO:0000256" key="5">
    <source>
        <dbReference type="ARBA" id="ARBA00022723"/>
    </source>
</evidence>
<organism evidence="9 10">
    <name type="scientific">Fulvivirga marina</name>
    <dbReference type="NCBI Taxonomy" id="2494733"/>
    <lineage>
        <taxon>Bacteria</taxon>
        <taxon>Pseudomonadati</taxon>
        <taxon>Bacteroidota</taxon>
        <taxon>Cytophagia</taxon>
        <taxon>Cytophagales</taxon>
        <taxon>Fulvivirgaceae</taxon>
        <taxon>Fulvivirga</taxon>
    </lineage>
</organism>
<dbReference type="AlphaFoldDB" id="A0A937KDU4"/>
<feature type="domain" description="Aminopeptidase P N-terminal" evidence="8">
    <location>
        <begin position="6"/>
        <end position="132"/>
    </location>
</feature>
<keyword evidence="9" id="KW-0031">Aminopeptidase</keyword>
<dbReference type="InterPro" id="IPR029149">
    <property type="entry name" value="Creatin/AminoP/Spt16_N"/>
</dbReference>
<evidence type="ECO:0000256" key="2">
    <source>
        <dbReference type="ARBA" id="ARBA00001936"/>
    </source>
</evidence>
<keyword evidence="6" id="KW-0378">Hydrolase</keyword>
<keyword evidence="5" id="KW-0479">Metal-binding</keyword>
<keyword evidence="9" id="KW-0645">Protease</keyword>
<dbReference type="InterPro" id="IPR036005">
    <property type="entry name" value="Creatinase/aminopeptidase-like"/>
</dbReference>
<keyword evidence="10" id="KW-1185">Reference proteome</keyword>
<comment type="caution">
    <text evidence="9">The sequence shown here is derived from an EMBL/GenBank/DDBJ whole genome shotgun (WGS) entry which is preliminary data.</text>
</comment>
<dbReference type="InterPro" id="IPR000994">
    <property type="entry name" value="Pept_M24"/>
</dbReference>
<name>A0A937KDU4_9BACT</name>
<proteinExistence type="inferred from homology"/>
<accession>A0A937KDU4</accession>
<dbReference type="Proteomes" id="UP000614216">
    <property type="component" value="Unassembled WGS sequence"/>
</dbReference>
<dbReference type="RefSeq" id="WP_202855980.1">
    <property type="nucleotide sequence ID" value="NZ_JAEUGD010000031.1"/>
</dbReference>
<evidence type="ECO:0000256" key="4">
    <source>
        <dbReference type="ARBA" id="ARBA00012574"/>
    </source>
</evidence>
<dbReference type="GO" id="GO:0030145">
    <property type="term" value="F:manganese ion binding"/>
    <property type="evidence" value="ECO:0007669"/>
    <property type="project" value="InterPro"/>
</dbReference>
<protein>
    <recommendedName>
        <fullName evidence="4">Xaa-Pro aminopeptidase</fullName>
        <ecNumber evidence="4">3.4.11.9</ecNumber>
    </recommendedName>
</protein>
<dbReference type="EC" id="3.4.11.9" evidence="4"/>
<dbReference type="Pfam" id="PF00557">
    <property type="entry name" value="Peptidase_M24"/>
    <property type="match status" value="1"/>
</dbReference>
<gene>
    <name evidence="9" type="ORF">JMN32_08955</name>
</gene>
<sequence length="471" mass="52212">MEINLFASQTYKERRDGLKKKLGKGVVLILGNEESSINFKDNWYPFRQDSTFLYYFGLNLPGLCALIDIDNDRDIIFGNELSIDDIVWTGPQPSLAELAEKVAATDVLPTSRIAEHINASTLYLPPYRPEHAVKLSSWTGKSVEEASSAYSVELIKAIAQQRSIKSAEELEEINKAVTITSEMHLAVMKAARPGLKEHELVGVAVRTAAENNVHLSFPPIMTINGSILHNHYYGNTLKEGDMLLFDGGTESPRNYAGDMTRTFPVGGSFDTRQKALYDIVHKSHSAAVDALKPGAVFKDIHLLAAKKLVEGLTEVGIMKGNADEAVNAGAHTMFFQCGLGHMMGLDVHDMENFGEQYIGYTDTLVKSKEFGLKSLRLGKAVEKGYVVTIEPGIYIIPELIDMYKADNKFEEFINYQELESYRDFGGIRVEDDYVITDEGSDLLGKPLVRSSEEVEAVRTEAVNSEQVIAKV</sequence>
<evidence type="ECO:0000256" key="7">
    <source>
        <dbReference type="ARBA" id="ARBA00023211"/>
    </source>
</evidence>
<dbReference type="Gene3D" id="3.40.350.10">
    <property type="entry name" value="Creatinase/prolidase N-terminal domain"/>
    <property type="match status" value="1"/>
</dbReference>
<keyword evidence="7" id="KW-0464">Manganese</keyword>
<evidence type="ECO:0000259" key="8">
    <source>
        <dbReference type="SMART" id="SM01011"/>
    </source>
</evidence>
<evidence type="ECO:0000256" key="1">
    <source>
        <dbReference type="ARBA" id="ARBA00001424"/>
    </source>
</evidence>
<dbReference type="GO" id="GO:0006508">
    <property type="term" value="P:proteolysis"/>
    <property type="evidence" value="ECO:0007669"/>
    <property type="project" value="TreeGrafter"/>
</dbReference>
<comment type="catalytic activity">
    <reaction evidence="1">
        <text>Release of any N-terminal amino acid, including proline, that is linked to proline, even from a dipeptide or tripeptide.</text>
        <dbReference type="EC" id="3.4.11.9"/>
    </reaction>
</comment>
<comment type="cofactor">
    <cofactor evidence="2">
        <name>Mn(2+)</name>
        <dbReference type="ChEBI" id="CHEBI:29035"/>
    </cofactor>
</comment>
<dbReference type="EMBL" id="JAEUGD010000031">
    <property type="protein sequence ID" value="MBL6446435.1"/>
    <property type="molecule type" value="Genomic_DNA"/>
</dbReference>
<dbReference type="GO" id="GO:0005829">
    <property type="term" value="C:cytosol"/>
    <property type="evidence" value="ECO:0007669"/>
    <property type="project" value="TreeGrafter"/>
</dbReference>